<proteinExistence type="predicted"/>
<protein>
    <recommendedName>
        <fullName evidence="1">Fungal lipase-type domain-containing protein</fullName>
    </recommendedName>
</protein>
<organism evidence="2">
    <name type="scientific">Phaeocystis antarctica</name>
    <dbReference type="NCBI Taxonomy" id="33657"/>
    <lineage>
        <taxon>Eukaryota</taxon>
        <taxon>Haptista</taxon>
        <taxon>Haptophyta</taxon>
        <taxon>Prymnesiophyceae</taxon>
        <taxon>Phaeocystales</taxon>
        <taxon>Phaeocystaceae</taxon>
        <taxon>Phaeocystis</taxon>
    </lineage>
</organism>
<dbReference type="Gene3D" id="3.40.50.1820">
    <property type="entry name" value="alpha/beta hydrolase"/>
    <property type="match status" value="1"/>
</dbReference>
<dbReference type="GO" id="GO:0006629">
    <property type="term" value="P:lipid metabolic process"/>
    <property type="evidence" value="ECO:0007669"/>
    <property type="project" value="InterPro"/>
</dbReference>
<evidence type="ECO:0000313" key="2">
    <source>
        <dbReference type="EMBL" id="CAD8511486.1"/>
    </source>
</evidence>
<name>A0A7S0I5F1_9EUKA</name>
<dbReference type="SUPFAM" id="SSF53474">
    <property type="entry name" value="alpha/beta-Hydrolases"/>
    <property type="match status" value="1"/>
</dbReference>
<dbReference type="AlphaFoldDB" id="A0A7S0I5F1"/>
<accession>A0A7S0I5F1</accession>
<dbReference type="Pfam" id="PF01764">
    <property type="entry name" value="Lipase_3"/>
    <property type="match status" value="1"/>
</dbReference>
<gene>
    <name evidence="2" type="ORF">PANT1444_LOCUS21143</name>
</gene>
<evidence type="ECO:0000259" key="1">
    <source>
        <dbReference type="Pfam" id="PF01764"/>
    </source>
</evidence>
<dbReference type="EMBL" id="HBEP01037312">
    <property type="protein sequence ID" value="CAD8511486.1"/>
    <property type="molecule type" value="Transcribed_RNA"/>
</dbReference>
<sequence>MSAAKKAKITTVFPDKIDGVDKPLLQTLATVCQKLYDEELYTSFKPKDGGESNEKLDQPYELIKKGGEYTDDAGEVISGVSIFNKDTKTTASIAEYGKVIDGITDFHGEFQAAFPPFAALIVQPKDETAAPILILAWRGSVTVFDWINDAAGSPTLSTRWSDKTKDIRAHGAFVNLVENTFSLHEREIVDLVEKHKVERAFFTGHSLGGGVANVANLVVRGQLQKGGSPWAKLEGKVTWSACTFAAPQTIVRLYEPEKIPPLMADLDASSYNVVYGCDAVPRIPGMLKYMGDIVEKVVPKVIMGTLEKKADEYVDTFGFISKLAAGAAADRVIDAVEEKLEGVPTAAVAYLKNKGIAEIMRPFTHQGTVVYLAPEALEYVQVKGAKIKETLDVNGKAFDKLLGKESDKWASSLGYAHSAGYKTLKFNVK</sequence>
<feature type="domain" description="Fungal lipase-type" evidence="1">
    <location>
        <begin position="135"/>
        <end position="286"/>
    </location>
</feature>
<reference evidence="2" key="1">
    <citation type="submission" date="2021-01" db="EMBL/GenBank/DDBJ databases">
        <authorList>
            <person name="Corre E."/>
            <person name="Pelletier E."/>
            <person name="Niang G."/>
            <person name="Scheremetjew M."/>
            <person name="Finn R."/>
            <person name="Kale V."/>
            <person name="Holt S."/>
            <person name="Cochrane G."/>
            <person name="Meng A."/>
            <person name="Brown T."/>
            <person name="Cohen L."/>
        </authorList>
    </citation>
    <scope>NUCLEOTIDE SEQUENCE</scope>
    <source>
        <strain evidence="2">CCMP1374</strain>
    </source>
</reference>
<dbReference type="InterPro" id="IPR029058">
    <property type="entry name" value="AB_hydrolase_fold"/>
</dbReference>
<dbReference type="InterPro" id="IPR002921">
    <property type="entry name" value="Fungal_lipase-type"/>
</dbReference>